<evidence type="ECO:0000259" key="1">
    <source>
        <dbReference type="Pfam" id="PF22976"/>
    </source>
</evidence>
<name>A0ABQ9JNV9_9CUCU</name>
<accession>A0ABQ9JNV9</accession>
<reference evidence="2" key="1">
    <citation type="journal article" date="2023" name="Insect Mol. Biol.">
        <title>Genome sequencing provides insights into the evolution of gene families encoding plant cell wall-degrading enzymes in longhorned beetles.</title>
        <authorList>
            <person name="Shin N.R."/>
            <person name="Okamura Y."/>
            <person name="Kirsch R."/>
            <person name="Pauchet Y."/>
        </authorList>
    </citation>
    <scope>NUCLEOTIDE SEQUENCE</scope>
    <source>
        <strain evidence="2">MMC_N1</strain>
    </source>
</reference>
<dbReference type="InterPro" id="IPR055204">
    <property type="entry name" value="HNRNPL_RRM"/>
</dbReference>
<dbReference type="Pfam" id="PF22976">
    <property type="entry name" value="RRM_10"/>
    <property type="match status" value="1"/>
</dbReference>
<evidence type="ECO:0000313" key="2">
    <source>
        <dbReference type="EMBL" id="KAJ8979617.1"/>
    </source>
</evidence>
<proteinExistence type="predicted"/>
<comment type="caution">
    <text evidence="2">The sequence shown here is derived from an EMBL/GenBank/DDBJ whole genome shotgun (WGS) entry which is preliminary data.</text>
</comment>
<keyword evidence="3" id="KW-1185">Reference proteome</keyword>
<sequence>MIDKRPDTTEMIGKHHEASGAMLAAYKRLQTRKSHHSNAPYPSEQPRTYDEICAGTGYGEPFNAETFRKTTTPTVTAEFRDQRNTHFQQPGAVLMVYGLDPLRTNADKLFNLMCLYGNVAPQSKWCVQNLNNVAVGLTGAAPLSHHPINANDQQNDNNLKEHKLQLAFSKQPYLSEVTNPYPLPDKSPSYKEYITNKNNRFMNPAMASKNRIQPPSKILHFFNTPPQVTEVELIQVFRDYDVIPPKAVKLFPMKSERSKFWTSGV</sequence>
<dbReference type="Proteomes" id="UP001162164">
    <property type="component" value="Unassembled WGS sequence"/>
</dbReference>
<dbReference type="PANTHER" id="PTHR15592">
    <property type="entry name" value="MATRIN 3/NUCLEAR PROTEIN 220-RELATED"/>
    <property type="match status" value="1"/>
</dbReference>
<feature type="domain" description="Heterogeneous nuclear ribonucleoprotein L RRM" evidence="1">
    <location>
        <begin position="209"/>
        <end position="259"/>
    </location>
</feature>
<dbReference type="Pfam" id="PF13893">
    <property type="entry name" value="RRM_5"/>
    <property type="match status" value="1"/>
</dbReference>
<dbReference type="Gene3D" id="3.30.70.330">
    <property type="match status" value="2"/>
</dbReference>
<dbReference type="InterPro" id="IPR012677">
    <property type="entry name" value="Nucleotide-bd_a/b_plait_sf"/>
</dbReference>
<organism evidence="2 3">
    <name type="scientific">Molorchus minor</name>
    <dbReference type="NCBI Taxonomy" id="1323400"/>
    <lineage>
        <taxon>Eukaryota</taxon>
        <taxon>Metazoa</taxon>
        <taxon>Ecdysozoa</taxon>
        <taxon>Arthropoda</taxon>
        <taxon>Hexapoda</taxon>
        <taxon>Insecta</taxon>
        <taxon>Pterygota</taxon>
        <taxon>Neoptera</taxon>
        <taxon>Endopterygota</taxon>
        <taxon>Coleoptera</taxon>
        <taxon>Polyphaga</taxon>
        <taxon>Cucujiformia</taxon>
        <taxon>Chrysomeloidea</taxon>
        <taxon>Cerambycidae</taxon>
        <taxon>Lamiinae</taxon>
        <taxon>Monochamini</taxon>
        <taxon>Molorchus</taxon>
    </lineage>
</organism>
<protein>
    <recommendedName>
        <fullName evidence="1">Heterogeneous nuclear ribonucleoprotein L RRM domain-containing protein</fullName>
    </recommendedName>
</protein>
<gene>
    <name evidence="2" type="ORF">NQ317_010520</name>
</gene>
<dbReference type="EMBL" id="JAPWTJ010000327">
    <property type="protein sequence ID" value="KAJ8979617.1"/>
    <property type="molecule type" value="Genomic_DNA"/>
</dbReference>
<evidence type="ECO:0000313" key="3">
    <source>
        <dbReference type="Proteomes" id="UP001162164"/>
    </source>
</evidence>